<organism evidence="3 4">
    <name type="scientific">Shimia gijangensis</name>
    <dbReference type="NCBI Taxonomy" id="1470563"/>
    <lineage>
        <taxon>Bacteria</taxon>
        <taxon>Pseudomonadati</taxon>
        <taxon>Pseudomonadota</taxon>
        <taxon>Alphaproteobacteria</taxon>
        <taxon>Rhodobacterales</taxon>
        <taxon>Roseobacteraceae</taxon>
    </lineage>
</organism>
<dbReference type="InterPro" id="IPR036812">
    <property type="entry name" value="NAD(P)_OxRdtase_dom_sf"/>
</dbReference>
<dbReference type="PANTHER" id="PTHR43364:SF4">
    <property type="entry name" value="NAD(P)-LINKED OXIDOREDUCTASE SUPERFAMILY PROTEIN"/>
    <property type="match status" value="1"/>
</dbReference>
<dbReference type="Proteomes" id="UP000183982">
    <property type="component" value="Unassembled WGS sequence"/>
</dbReference>
<dbReference type="InterPro" id="IPR050523">
    <property type="entry name" value="AKR_Detox_Biosynth"/>
</dbReference>
<dbReference type="GO" id="GO:0016491">
    <property type="term" value="F:oxidoreductase activity"/>
    <property type="evidence" value="ECO:0007669"/>
    <property type="project" value="UniProtKB-KW"/>
</dbReference>
<protein>
    <submittedName>
        <fullName evidence="3">Aldo/keto reductase family protein</fullName>
    </submittedName>
</protein>
<dbReference type="STRING" id="1470563.SAMN05444000_10836"/>
<evidence type="ECO:0000313" key="3">
    <source>
        <dbReference type="EMBL" id="SHJ38970.1"/>
    </source>
</evidence>
<accession>A0A1M6IX06</accession>
<sequence length="179" mass="19270">MKMNPLGRTGIKVSEFCLGTMTFGTQTSESEAHAQIETALAGGINFVDAAEMYPVNPLLAENLGKTEEIIGNWFAKSGRRAEVVMATKHSGAGYKAARNGNQFLPRRYQRSLRALYGGLKPITSTFISSTGPTAALTCSVKTGDLIRQVKTGAKRLPIWKTPWGSCKERSTKAGFAPLG</sequence>
<keyword evidence="4" id="KW-1185">Reference proteome</keyword>
<dbReference type="InterPro" id="IPR023210">
    <property type="entry name" value="NADP_OxRdtase_dom"/>
</dbReference>
<dbReference type="Pfam" id="PF00248">
    <property type="entry name" value="Aldo_ket_red"/>
    <property type="match status" value="1"/>
</dbReference>
<dbReference type="Gene3D" id="3.20.20.100">
    <property type="entry name" value="NADP-dependent oxidoreductase domain"/>
    <property type="match status" value="1"/>
</dbReference>
<feature type="domain" description="NADP-dependent oxidoreductase" evidence="2">
    <location>
        <begin position="17"/>
        <end position="115"/>
    </location>
</feature>
<reference evidence="4" key="1">
    <citation type="submission" date="2016-11" db="EMBL/GenBank/DDBJ databases">
        <authorList>
            <person name="Varghese N."/>
            <person name="Submissions S."/>
        </authorList>
    </citation>
    <scope>NUCLEOTIDE SEQUENCE [LARGE SCALE GENOMIC DNA]</scope>
    <source>
        <strain evidence="4">DSM 100564</strain>
    </source>
</reference>
<dbReference type="SUPFAM" id="SSF51430">
    <property type="entry name" value="NAD(P)-linked oxidoreductase"/>
    <property type="match status" value="1"/>
</dbReference>
<dbReference type="PANTHER" id="PTHR43364">
    <property type="entry name" value="NADH-SPECIFIC METHYLGLYOXAL REDUCTASE-RELATED"/>
    <property type="match status" value="1"/>
</dbReference>
<dbReference type="EMBL" id="FQZQ01000008">
    <property type="protein sequence ID" value="SHJ38970.1"/>
    <property type="molecule type" value="Genomic_DNA"/>
</dbReference>
<evidence type="ECO:0000313" key="4">
    <source>
        <dbReference type="Proteomes" id="UP000183982"/>
    </source>
</evidence>
<dbReference type="AlphaFoldDB" id="A0A1M6IX06"/>
<proteinExistence type="predicted"/>
<gene>
    <name evidence="3" type="ORF">SAMN05444000_10836</name>
</gene>
<keyword evidence="1" id="KW-0560">Oxidoreductase</keyword>
<evidence type="ECO:0000256" key="1">
    <source>
        <dbReference type="ARBA" id="ARBA00023002"/>
    </source>
</evidence>
<name>A0A1M6IX06_9RHOB</name>
<evidence type="ECO:0000259" key="2">
    <source>
        <dbReference type="Pfam" id="PF00248"/>
    </source>
</evidence>